<dbReference type="Gene3D" id="1.10.12.10">
    <property type="entry name" value="Lyase 2-enoyl-coa Hydratase, Chain A, domain 2"/>
    <property type="match status" value="1"/>
</dbReference>
<dbReference type="GO" id="GO:0006631">
    <property type="term" value="P:fatty acid metabolic process"/>
    <property type="evidence" value="ECO:0007669"/>
    <property type="project" value="UniProtKB-KW"/>
</dbReference>
<keyword evidence="10" id="KW-0413">Isomerase</keyword>
<evidence type="ECO:0000256" key="3">
    <source>
        <dbReference type="ARBA" id="ARBA00005005"/>
    </source>
</evidence>
<comment type="pathway">
    <text evidence="2">Mycotoxin biosynthesis.</text>
</comment>
<keyword evidence="5" id="KW-0276">Fatty acid metabolism</keyword>
<proteinExistence type="inferred from homology"/>
<dbReference type="FunFam" id="1.10.12.10:FF:000004">
    <property type="entry name" value="Delta3,5-delta2,4-dienoyl-CoA isomerase"/>
    <property type="match status" value="1"/>
</dbReference>
<evidence type="ECO:0000256" key="4">
    <source>
        <dbReference type="ARBA" id="ARBA00005254"/>
    </source>
</evidence>
<comment type="similarity">
    <text evidence="4">Belongs to the enoyl-CoA hydratase/isomerase family.</text>
</comment>
<evidence type="ECO:0000256" key="10">
    <source>
        <dbReference type="ARBA" id="ARBA00023235"/>
    </source>
</evidence>
<evidence type="ECO:0000313" key="12">
    <source>
        <dbReference type="Proteomes" id="UP000799772"/>
    </source>
</evidence>
<dbReference type="GO" id="GO:0005739">
    <property type="term" value="C:mitochondrion"/>
    <property type="evidence" value="ECO:0007669"/>
    <property type="project" value="TreeGrafter"/>
</dbReference>
<dbReference type="OrthoDB" id="14970at2759"/>
<name>A0A9P4IHL9_9PEZI</name>
<comment type="caution">
    <text evidence="11">The sequence shown here is derived from an EMBL/GenBank/DDBJ whole genome shotgun (WGS) entry which is preliminary data.</text>
</comment>
<evidence type="ECO:0000313" key="11">
    <source>
        <dbReference type="EMBL" id="KAF2099349.1"/>
    </source>
</evidence>
<gene>
    <name evidence="11" type="ORF">NA57DRAFT_74851</name>
</gene>
<evidence type="ECO:0000256" key="6">
    <source>
        <dbReference type="ARBA" id="ARBA00022990"/>
    </source>
</evidence>
<dbReference type="PANTHER" id="PTHR43149">
    <property type="entry name" value="ENOYL-COA HYDRATASE"/>
    <property type="match status" value="1"/>
</dbReference>
<organism evidence="11 12">
    <name type="scientific">Rhizodiscina lignyota</name>
    <dbReference type="NCBI Taxonomy" id="1504668"/>
    <lineage>
        <taxon>Eukaryota</taxon>
        <taxon>Fungi</taxon>
        <taxon>Dikarya</taxon>
        <taxon>Ascomycota</taxon>
        <taxon>Pezizomycotina</taxon>
        <taxon>Dothideomycetes</taxon>
        <taxon>Pleosporomycetidae</taxon>
        <taxon>Aulographales</taxon>
        <taxon>Rhizodiscinaceae</taxon>
        <taxon>Rhizodiscina</taxon>
    </lineage>
</organism>
<reference evidence="11" key="1">
    <citation type="journal article" date="2020" name="Stud. Mycol.">
        <title>101 Dothideomycetes genomes: a test case for predicting lifestyles and emergence of pathogens.</title>
        <authorList>
            <person name="Haridas S."/>
            <person name="Albert R."/>
            <person name="Binder M."/>
            <person name="Bloem J."/>
            <person name="Labutti K."/>
            <person name="Salamov A."/>
            <person name="Andreopoulos B."/>
            <person name="Baker S."/>
            <person name="Barry K."/>
            <person name="Bills G."/>
            <person name="Bluhm B."/>
            <person name="Cannon C."/>
            <person name="Castanera R."/>
            <person name="Culley D."/>
            <person name="Daum C."/>
            <person name="Ezra D."/>
            <person name="Gonzalez J."/>
            <person name="Henrissat B."/>
            <person name="Kuo A."/>
            <person name="Liang C."/>
            <person name="Lipzen A."/>
            <person name="Lutzoni F."/>
            <person name="Magnuson J."/>
            <person name="Mondo S."/>
            <person name="Nolan M."/>
            <person name="Ohm R."/>
            <person name="Pangilinan J."/>
            <person name="Park H.-J."/>
            <person name="Ramirez L."/>
            <person name="Alfaro M."/>
            <person name="Sun H."/>
            <person name="Tritt A."/>
            <person name="Yoshinaga Y."/>
            <person name="Zwiers L.-H."/>
            <person name="Turgeon B."/>
            <person name="Goodwin S."/>
            <person name="Spatafora J."/>
            <person name="Crous P."/>
            <person name="Grigoriev I."/>
        </authorList>
    </citation>
    <scope>NUCLEOTIDE SEQUENCE</scope>
    <source>
        <strain evidence="11">CBS 133067</strain>
    </source>
</reference>
<dbReference type="AlphaFoldDB" id="A0A9P4IHL9"/>
<evidence type="ECO:0000256" key="5">
    <source>
        <dbReference type="ARBA" id="ARBA00022832"/>
    </source>
</evidence>
<evidence type="ECO:0000256" key="8">
    <source>
        <dbReference type="ARBA" id="ARBA00023098"/>
    </source>
</evidence>
<dbReference type="InterPro" id="IPR029045">
    <property type="entry name" value="ClpP/crotonase-like_dom_sf"/>
</dbReference>
<keyword evidence="7" id="KW-0843">Virulence</keyword>
<dbReference type="Pfam" id="PF00378">
    <property type="entry name" value="ECH_1"/>
    <property type="match status" value="1"/>
</dbReference>
<dbReference type="GO" id="GO:0051750">
    <property type="term" value="F:delta(3,5)-delta(2,4)-dienoyl-CoA isomerase activity"/>
    <property type="evidence" value="ECO:0007669"/>
    <property type="project" value="TreeGrafter"/>
</dbReference>
<accession>A0A9P4IHL9</accession>
<dbReference type="Proteomes" id="UP000799772">
    <property type="component" value="Unassembled WGS sequence"/>
</dbReference>
<dbReference type="EMBL" id="ML978125">
    <property type="protein sequence ID" value="KAF2099349.1"/>
    <property type="molecule type" value="Genomic_DNA"/>
</dbReference>
<dbReference type="PANTHER" id="PTHR43149:SF1">
    <property type="entry name" value="DELTA(3,5)-DELTA(2,4)-DIENOYL-COA ISOMERASE, MITOCHONDRIAL"/>
    <property type="match status" value="1"/>
</dbReference>
<dbReference type="SUPFAM" id="SSF52096">
    <property type="entry name" value="ClpP/crotonase"/>
    <property type="match status" value="1"/>
</dbReference>
<evidence type="ECO:0000256" key="7">
    <source>
        <dbReference type="ARBA" id="ARBA00023026"/>
    </source>
</evidence>
<dbReference type="InterPro" id="IPR014748">
    <property type="entry name" value="Enoyl-CoA_hydra_C"/>
</dbReference>
<evidence type="ECO:0000256" key="2">
    <source>
        <dbReference type="ARBA" id="ARBA00004685"/>
    </source>
</evidence>
<dbReference type="InterPro" id="IPR045002">
    <property type="entry name" value="Ech1-like"/>
</dbReference>
<protein>
    <submittedName>
        <fullName evidence="11">ClpP/crotonase</fullName>
    </submittedName>
</protein>
<dbReference type="Gene3D" id="3.90.226.10">
    <property type="entry name" value="2-enoyl-CoA Hydratase, Chain A, domain 1"/>
    <property type="match status" value="1"/>
</dbReference>
<comment type="pathway">
    <text evidence="3">Lipid metabolism; fatty acid beta-oxidation.</text>
</comment>
<dbReference type="CDD" id="cd06558">
    <property type="entry name" value="crotonase-like"/>
    <property type="match status" value="1"/>
</dbReference>
<keyword evidence="8" id="KW-0443">Lipid metabolism</keyword>
<dbReference type="GO" id="GO:0005777">
    <property type="term" value="C:peroxisome"/>
    <property type="evidence" value="ECO:0007669"/>
    <property type="project" value="UniProtKB-SubCell"/>
</dbReference>
<keyword evidence="9" id="KW-0576">Peroxisome</keyword>
<keyword evidence="6" id="KW-0007">Acetylation</keyword>
<evidence type="ECO:0000256" key="9">
    <source>
        <dbReference type="ARBA" id="ARBA00023140"/>
    </source>
</evidence>
<dbReference type="FunFam" id="3.90.226.10:FF:000024">
    <property type="entry name" value="Delta3,5-delta2,4-dienoyl-CoA isomerase"/>
    <property type="match status" value="1"/>
</dbReference>
<keyword evidence="12" id="KW-1185">Reference proteome</keyword>
<sequence length="279" mass="30679">MAPTNYNYDYFNVSFPAEYVAYVEINRPEKLNAFIEVMWINLGKIINGLSHDPDVRAIVLCSAGDKAFTAGLDVQAASEGMLKRDGNDAARIANTIRRHILEFQDCITTLEKCEKPIITLLHGYSFGLAIDMSVSTDIRLCVGDTRFSVKEVDIGLAADIGTLTRLPKAVGNYSWVKDVCLTARVFGADEALRVGFVSGVYPSKDEGMKAAIELAKLIASKSPVATMGTKEILNFSRDRPVEDGLRYTAIWNGAMVQTQDVKDAVLSGLQRRKPTFSKL</sequence>
<comment type="subcellular location">
    <subcellularLocation>
        <location evidence="1">Peroxisome</location>
    </subcellularLocation>
</comment>
<dbReference type="InterPro" id="IPR001753">
    <property type="entry name" value="Enoyl-CoA_hydra/iso"/>
</dbReference>
<evidence type="ECO:0000256" key="1">
    <source>
        <dbReference type="ARBA" id="ARBA00004275"/>
    </source>
</evidence>